<dbReference type="Proteomes" id="UP000001861">
    <property type="component" value="Unassembled WGS sequence"/>
</dbReference>
<evidence type="ECO:0000313" key="1">
    <source>
        <dbReference type="EMBL" id="EAU81510.1"/>
    </source>
</evidence>
<comment type="caution">
    <text evidence="1">The sequence shown here is derived from an EMBL/GenBank/DDBJ whole genome shotgun (WGS) entry which is preliminary data.</text>
</comment>
<dbReference type="InParanoid" id="A8PC09"/>
<gene>
    <name evidence="1" type="ORF">CC1G_10968</name>
</gene>
<dbReference type="AlphaFoldDB" id="A8PC09"/>
<keyword evidence="2" id="KW-1185">Reference proteome</keyword>
<protein>
    <submittedName>
        <fullName evidence="1">Uncharacterized protein</fullName>
    </submittedName>
</protein>
<dbReference type="RefSeq" id="XP_001840305.1">
    <property type="nucleotide sequence ID" value="XM_001840253.1"/>
</dbReference>
<reference evidence="1 2" key="1">
    <citation type="journal article" date="2010" name="Proc. Natl. Acad. Sci. U.S.A.">
        <title>Insights into evolution of multicellular fungi from the assembled chromosomes of the mushroom Coprinopsis cinerea (Coprinus cinereus).</title>
        <authorList>
            <person name="Stajich J.E."/>
            <person name="Wilke S.K."/>
            <person name="Ahren D."/>
            <person name="Au C.H."/>
            <person name="Birren B.W."/>
            <person name="Borodovsky M."/>
            <person name="Burns C."/>
            <person name="Canback B."/>
            <person name="Casselton L.A."/>
            <person name="Cheng C.K."/>
            <person name="Deng J."/>
            <person name="Dietrich F.S."/>
            <person name="Fargo D.C."/>
            <person name="Farman M.L."/>
            <person name="Gathman A.C."/>
            <person name="Goldberg J."/>
            <person name="Guigo R."/>
            <person name="Hoegger P.J."/>
            <person name="Hooker J.B."/>
            <person name="Huggins A."/>
            <person name="James T.Y."/>
            <person name="Kamada T."/>
            <person name="Kilaru S."/>
            <person name="Kodira C."/>
            <person name="Kues U."/>
            <person name="Kupfer D."/>
            <person name="Kwan H.S."/>
            <person name="Lomsadze A."/>
            <person name="Li W."/>
            <person name="Lilly W.W."/>
            <person name="Ma L.J."/>
            <person name="Mackey A.J."/>
            <person name="Manning G."/>
            <person name="Martin F."/>
            <person name="Muraguchi H."/>
            <person name="Natvig D.O."/>
            <person name="Palmerini H."/>
            <person name="Ramesh M.A."/>
            <person name="Rehmeyer C.J."/>
            <person name="Roe B.A."/>
            <person name="Shenoy N."/>
            <person name="Stanke M."/>
            <person name="Ter-Hovhannisyan V."/>
            <person name="Tunlid A."/>
            <person name="Velagapudi R."/>
            <person name="Vision T.J."/>
            <person name="Zeng Q."/>
            <person name="Zolan M.E."/>
            <person name="Pukkila P.J."/>
        </authorList>
    </citation>
    <scope>NUCLEOTIDE SEQUENCE [LARGE SCALE GENOMIC DNA]</scope>
    <source>
        <strain evidence="2">Okayama-7 / 130 / ATCC MYA-4618 / FGSC 9003</strain>
    </source>
</reference>
<accession>A8PC09</accession>
<dbReference type="EMBL" id="AACS02000011">
    <property type="protein sequence ID" value="EAU81510.1"/>
    <property type="molecule type" value="Genomic_DNA"/>
</dbReference>
<dbReference type="OrthoDB" id="124582at2759"/>
<sequence length="653" mass="72823">MATLPHIEMTSLVDDLEPILQSNYGYGSVYHYTETFIDAPDPCLTIEGVGTLKYPLDEAEADMIKSAPYTPCAGGGRRLDPKAVSISNDLLLWLRDTVLEPVCDTLHIPDTEEEEPHLRLHSVVFYPQGSRYLSNERSNIPDDAVASVAVALYSSHCEGGELTFKWGDMKATLGEFEPEQAKGPVHTRVIGCFIDTQQIMEPITSGYQLILSYDLIHPSPEVTRSALIDSADVEDDFREILRRWSTQQYMLGVPSPPLVVHNLGPHTLYDPKALAQWGMKVLKGPDTPKVACLQPIVEELGFKIGFATLTLNRGMGPETCDCEASKACDACAASGHYTDSYYLSGMVGLDGQELFGPGLYQSNPNPLVSELAIIPSVEPYETHDFPPLAADVSRTIKITTTALLLFDGRDESFIKFHLNGGIPLSWYKSDTFNRILSYSSTDHAKDIALNVLRAFQDPVLSLSRPFPLYPRATALTLMSKAIRWHDFPIWEKSAALVDYFIPAIELEGIKKALMEFGLDVMRETLFVLIDNNYCFTTRLDLIKAVSSLFQHSLAKRLCDALYSHAMRTYNAGDPGDAAALVEAMHNFDNGSKIMLDMHLGQAEPAFWMQLALYLHARLILNQEQEARNRLPLDKLIDRCVHACLPLWTPFRDI</sequence>
<organism evidence="1 2">
    <name type="scientific">Coprinopsis cinerea (strain Okayama-7 / 130 / ATCC MYA-4618 / FGSC 9003)</name>
    <name type="common">Inky cap fungus</name>
    <name type="synonym">Hormographiella aspergillata</name>
    <dbReference type="NCBI Taxonomy" id="240176"/>
    <lineage>
        <taxon>Eukaryota</taxon>
        <taxon>Fungi</taxon>
        <taxon>Dikarya</taxon>
        <taxon>Basidiomycota</taxon>
        <taxon>Agaricomycotina</taxon>
        <taxon>Agaricomycetes</taxon>
        <taxon>Agaricomycetidae</taxon>
        <taxon>Agaricales</taxon>
        <taxon>Agaricineae</taxon>
        <taxon>Psathyrellaceae</taxon>
        <taxon>Coprinopsis</taxon>
    </lineage>
</organism>
<evidence type="ECO:0000313" key="2">
    <source>
        <dbReference type="Proteomes" id="UP000001861"/>
    </source>
</evidence>
<proteinExistence type="predicted"/>
<name>A8PC09_COPC7</name>
<dbReference type="OMA" id="DACETIQ"/>
<dbReference type="GeneID" id="6016938"/>
<dbReference type="VEuPathDB" id="FungiDB:CC1G_10968"/>
<dbReference type="KEGG" id="cci:CC1G_10968"/>